<evidence type="ECO:0000256" key="1">
    <source>
        <dbReference type="ARBA" id="ARBA00038158"/>
    </source>
</evidence>
<sequence length="360" mass="40004">MASATSAPTPPIESTAPATTDAGGNTGPTTAGAGADDVIEVDPGLNSPGGDEGYQTDGQSSATTSISSSVRDYVFENNRRYHKFQEGRYLIPNDDEEQQREDMKHALVLHLCGGKLHMAPLDHPRNILDIGTGTGIWAIDMGDEYPSAEITGIDLSPIQPLWVPPNVKFIVDDAEMEWVDPPNSVDYVHLRHMALTIKDMPRLLAQAFRALRPGGWIELQDFLYITHSDDNTKPDDYKYDEFVRLEREGFSKFGFDLHGQQKNEGMVKDAGFINIDNKMYKVPIGTWPRDKGLKQAGLYNTAIIIDFFPAVMAPFTRGLGWSTEEVEVFLIDVRKSIQNTDIHAYYTFHNVIGQKPLGIS</sequence>
<comment type="similarity">
    <text evidence="1">Belongs to the methyltransferase superfamily. LaeA methyltransferase family.</text>
</comment>
<evidence type="ECO:0000313" key="4">
    <source>
        <dbReference type="Proteomes" id="UP001305414"/>
    </source>
</evidence>
<dbReference type="InterPro" id="IPR029063">
    <property type="entry name" value="SAM-dependent_MTases_sf"/>
</dbReference>
<dbReference type="CDD" id="cd02440">
    <property type="entry name" value="AdoMet_MTases"/>
    <property type="match status" value="1"/>
</dbReference>
<gene>
    <name evidence="3" type="ORF">RRF57_011718</name>
</gene>
<evidence type="ECO:0008006" key="5">
    <source>
        <dbReference type="Google" id="ProtNLM"/>
    </source>
</evidence>
<comment type="caution">
    <text evidence="3">The sequence shown here is derived from an EMBL/GenBank/DDBJ whole genome shotgun (WGS) entry which is preliminary data.</text>
</comment>
<organism evidence="3 4">
    <name type="scientific">Xylaria bambusicola</name>
    <dbReference type="NCBI Taxonomy" id="326684"/>
    <lineage>
        <taxon>Eukaryota</taxon>
        <taxon>Fungi</taxon>
        <taxon>Dikarya</taxon>
        <taxon>Ascomycota</taxon>
        <taxon>Pezizomycotina</taxon>
        <taxon>Sordariomycetes</taxon>
        <taxon>Xylariomycetidae</taxon>
        <taxon>Xylariales</taxon>
        <taxon>Xylariaceae</taxon>
        <taxon>Xylaria</taxon>
    </lineage>
</organism>
<dbReference type="AlphaFoldDB" id="A0AAN7ZDA8"/>
<dbReference type="PANTHER" id="PTHR43591">
    <property type="entry name" value="METHYLTRANSFERASE"/>
    <property type="match status" value="1"/>
</dbReference>
<dbReference type="Gene3D" id="3.40.50.150">
    <property type="entry name" value="Vaccinia Virus protein VP39"/>
    <property type="match status" value="1"/>
</dbReference>
<dbReference type="Pfam" id="PF13489">
    <property type="entry name" value="Methyltransf_23"/>
    <property type="match status" value="1"/>
</dbReference>
<dbReference type="SUPFAM" id="SSF53335">
    <property type="entry name" value="S-adenosyl-L-methionine-dependent methyltransferases"/>
    <property type="match status" value="1"/>
</dbReference>
<accession>A0AAN7ZDA8</accession>
<proteinExistence type="inferred from homology"/>
<evidence type="ECO:0000313" key="3">
    <source>
        <dbReference type="EMBL" id="KAK5636006.1"/>
    </source>
</evidence>
<evidence type="ECO:0000256" key="2">
    <source>
        <dbReference type="SAM" id="MobiDB-lite"/>
    </source>
</evidence>
<dbReference type="EMBL" id="JAWHQM010000060">
    <property type="protein sequence ID" value="KAK5636006.1"/>
    <property type="molecule type" value="Genomic_DNA"/>
</dbReference>
<name>A0AAN7ZDA8_9PEZI</name>
<dbReference type="Proteomes" id="UP001305414">
    <property type="component" value="Unassembled WGS sequence"/>
</dbReference>
<reference evidence="3 4" key="1">
    <citation type="submission" date="2023-10" db="EMBL/GenBank/DDBJ databases">
        <title>Draft genome sequence of Xylaria bambusicola isolate GMP-LS, the root and basal stem rot pathogen of sugarcane in Indonesia.</title>
        <authorList>
            <person name="Selvaraj P."/>
            <person name="Muralishankar V."/>
            <person name="Muruganantham S."/>
            <person name="Sp S."/>
            <person name="Haryani S."/>
            <person name="Lau K.J.X."/>
            <person name="Naqvi N.I."/>
        </authorList>
    </citation>
    <scope>NUCLEOTIDE SEQUENCE [LARGE SCALE GENOMIC DNA]</scope>
    <source>
        <strain evidence="3">GMP-LS</strain>
    </source>
</reference>
<keyword evidence="4" id="KW-1185">Reference proteome</keyword>
<dbReference type="GO" id="GO:0008168">
    <property type="term" value="F:methyltransferase activity"/>
    <property type="evidence" value="ECO:0007669"/>
    <property type="project" value="TreeGrafter"/>
</dbReference>
<dbReference type="PANTHER" id="PTHR43591:SF106">
    <property type="entry name" value="S-ADENOSYL-L-METHIONINE-DEPENDENT METHYLTRANSFERASE"/>
    <property type="match status" value="1"/>
</dbReference>
<protein>
    <recommendedName>
        <fullName evidence="5">Methyltransferase domain-containing protein</fullName>
    </recommendedName>
</protein>
<feature type="compositionally biased region" description="Low complexity" evidence="2">
    <location>
        <begin position="15"/>
        <end position="36"/>
    </location>
</feature>
<feature type="region of interest" description="Disordered" evidence="2">
    <location>
        <begin position="1"/>
        <end position="67"/>
    </location>
</feature>